<dbReference type="InterPro" id="IPR010819">
    <property type="entry name" value="AGE/CE"/>
</dbReference>
<dbReference type="Proteomes" id="UP000773462">
    <property type="component" value="Unassembled WGS sequence"/>
</dbReference>
<protein>
    <recommendedName>
        <fullName evidence="4">Cellobiose 2-epimerase</fullName>
        <shortName evidence="4">CE</shortName>
        <ecNumber evidence="4">5.1.3.11</ecNumber>
    </recommendedName>
</protein>
<gene>
    <name evidence="5" type="ORF">J2Z70_005594</name>
</gene>
<dbReference type="Pfam" id="PF07221">
    <property type="entry name" value="GlcNAc_2-epim"/>
    <property type="match status" value="1"/>
</dbReference>
<comment type="similarity">
    <text evidence="2">Belongs to the N-acylglucosamine 2-epimerase family.</text>
</comment>
<dbReference type="InterPro" id="IPR012341">
    <property type="entry name" value="6hp_glycosidase-like_sf"/>
</dbReference>
<evidence type="ECO:0000256" key="2">
    <source>
        <dbReference type="ARBA" id="ARBA00008558"/>
    </source>
</evidence>
<dbReference type="RefSeq" id="WP_209878444.1">
    <property type="nucleotide sequence ID" value="NZ_JAGGLV010000026.1"/>
</dbReference>
<sequence length="409" mass="47297">MNNATEVWRTRLEAELLDNILGFWMKQTIDETHGGFIGEMNNQLQVIPGADKSLVLNARILWTFASAYRIYGTAEYLTMAERAYDYLIQYFTDPEFGGFFWMVDEHGAASQPKKQIYGLAFVIYALAEYHHATGRKDVLRQATQLFHLIEKYGYDPLHTGYIEALSREWEMTDSLSLSSKDMNEKKSMNTHLHVLEGYTGLYRVWKSELLRNKLAELIETMLEHILDSDGKHFHLFMDEEWRVKSELISFGHDIEGSWLLYEAAETLGDEELLGRVRKASLSMAEAALAEGIEVDGGIWNEADRSGFIDKAHESRDWWPQAEAMVGFYNAYQLTGDSRFLEAAENSWSFTEKYIIDHKLGEWHWGVDESLQPLVHTPKVSAWKCPYHNSRACFEMIRRLGEPLHVEEII</sequence>
<dbReference type="PANTHER" id="PTHR15108">
    <property type="entry name" value="N-ACYLGLUCOSAMINE-2-EPIMERASE"/>
    <property type="match status" value="1"/>
</dbReference>
<evidence type="ECO:0000313" key="5">
    <source>
        <dbReference type="EMBL" id="MBP2115407.1"/>
    </source>
</evidence>
<evidence type="ECO:0000256" key="3">
    <source>
        <dbReference type="ARBA" id="ARBA00023235"/>
    </source>
</evidence>
<dbReference type="InterPro" id="IPR028584">
    <property type="entry name" value="Cellobiose_2_epim"/>
</dbReference>
<dbReference type="Gene3D" id="1.50.10.10">
    <property type="match status" value="1"/>
</dbReference>
<evidence type="ECO:0000313" key="6">
    <source>
        <dbReference type="Proteomes" id="UP000773462"/>
    </source>
</evidence>
<dbReference type="InterPro" id="IPR008928">
    <property type="entry name" value="6-hairpin_glycosidase_sf"/>
</dbReference>
<reference evidence="5 6" key="1">
    <citation type="submission" date="2021-03" db="EMBL/GenBank/DDBJ databases">
        <title>Genomic Encyclopedia of Type Strains, Phase IV (KMG-IV): sequencing the most valuable type-strain genomes for metagenomic binning, comparative biology and taxonomic classification.</title>
        <authorList>
            <person name="Goeker M."/>
        </authorList>
    </citation>
    <scope>NUCLEOTIDE SEQUENCE [LARGE SCALE GENOMIC DNA]</scope>
    <source>
        <strain evidence="5 6">DSM 101953</strain>
    </source>
</reference>
<proteinExistence type="inferred from homology"/>
<keyword evidence="6" id="KW-1185">Reference proteome</keyword>
<dbReference type="EMBL" id="JAGGLV010000026">
    <property type="protein sequence ID" value="MBP2115407.1"/>
    <property type="molecule type" value="Genomic_DNA"/>
</dbReference>
<organism evidence="5 6">
    <name type="scientific">Paenibacillus silagei</name>
    <dbReference type="NCBI Taxonomy" id="1670801"/>
    <lineage>
        <taxon>Bacteria</taxon>
        <taxon>Bacillati</taxon>
        <taxon>Bacillota</taxon>
        <taxon>Bacilli</taxon>
        <taxon>Bacillales</taxon>
        <taxon>Paenibacillaceae</taxon>
        <taxon>Paenibacillus</taxon>
    </lineage>
</organism>
<accession>A0ABS4P1J0</accession>
<comment type="caution">
    <text evidence="5">The sequence shown here is derived from an EMBL/GenBank/DDBJ whole genome shotgun (WGS) entry which is preliminary data.</text>
</comment>
<keyword evidence="3 4" id="KW-0413">Isomerase</keyword>
<comment type="catalytic activity">
    <reaction evidence="1 4">
        <text>D-cellobiose = beta-D-glucosyl-(1-&gt;4)-D-mannopyranose</text>
        <dbReference type="Rhea" id="RHEA:23384"/>
        <dbReference type="ChEBI" id="CHEBI:17057"/>
        <dbReference type="ChEBI" id="CHEBI:47931"/>
        <dbReference type="EC" id="5.1.3.11"/>
    </reaction>
</comment>
<evidence type="ECO:0000256" key="4">
    <source>
        <dbReference type="HAMAP-Rule" id="MF_00929"/>
    </source>
</evidence>
<dbReference type="EC" id="5.1.3.11" evidence="4"/>
<dbReference type="HAMAP" id="MF_00929">
    <property type="entry name" value="Cellobiose_2_epim"/>
    <property type="match status" value="1"/>
</dbReference>
<comment type="function">
    <text evidence="4">Catalyzes the reversible epimerization of cellobiose to 4-O-beta-D-glucopyranosyl-D-mannose (Glc-Man).</text>
</comment>
<comment type="similarity">
    <text evidence="4">Belongs to the cellobiose 2-epimerase family.</text>
</comment>
<dbReference type="SUPFAM" id="SSF48208">
    <property type="entry name" value="Six-hairpin glycosidases"/>
    <property type="match status" value="1"/>
</dbReference>
<evidence type="ECO:0000256" key="1">
    <source>
        <dbReference type="ARBA" id="ARBA00001470"/>
    </source>
</evidence>
<name>A0ABS4P1J0_9BACL</name>